<dbReference type="GO" id="GO:0046872">
    <property type="term" value="F:metal ion binding"/>
    <property type="evidence" value="ECO:0007669"/>
    <property type="project" value="UniProtKB-KW"/>
</dbReference>
<keyword evidence="7" id="KW-0547">Nucleotide-binding</keyword>
<evidence type="ECO:0000256" key="12">
    <source>
        <dbReference type="ARBA" id="ARBA00047493"/>
    </source>
</evidence>
<proteinExistence type="inferred from homology"/>
<dbReference type="Proteomes" id="UP000249829">
    <property type="component" value="Unassembled WGS sequence"/>
</dbReference>
<evidence type="ECO:0000256" key="10">
    <source>
        <dbReference type="ARBA" id="ARBA00030592"/>
    </source>
</evidence>
<evidence type="ECO:0000256" key="5">
    <source>
        <dbReference type="ARBA" id="ARBA00022598"/>
    </source>
</evidence>
<sequence length="435" mass="47976">MAEPAPNYTEAIQKLNSTQTGFKNLRKRRPRWSSSSNSTISDLDRLNIVHVAGTKGKGTTCAYVDSILQQYRMSYGTPCKVELFTSPHLTTVRERIRINSEPLSEAKFAKYFLEVWNALELTAAKAVARSGPGITAPKPSYALLLTLMSFHVFMQEEVDTAIYEVGVGGQWDSTNVFANPAATGISSLGIDHVNALGSTIDQIAWHKAGIFKKAIERGTHLNIVEVPSAIRGLDIKPAEHFQRQNASLAVRLTETVLTRLGIAAADDCCESDRLPALFDQGLENLDWKGRCRTLVTGQHHWYLDGAHTHESLEVACSWFGRVSGTQNLPRVLIFNQQHSSRDPVALLRTVHRIIYDNLGVVFQYAIFRVNSTYKDQSCNPELDPDLEVVWLPSIEDAVDHVKGIHNGASKEPGAEILVTDSFHLVGGGGGGCYHL</sequence>
<dbReference type="OMA" id="CAQNACV"/>
<dbReference type="SUPFAM" id="SSF53623">
    <property type="entry name" value="MurD-like peptide ligases, catalytic domain"/>
    <property type="match status" value="1"/>
</dbReference>
<comment type="catalytic activity">
    <reaction evidence="12">
        <text>(6S)-5,6,7,8-tetrahydrofolyl-(gamma-L-Glu)(n) + L-glutamate + ATP = (6S)-5,6,7,8-tetrahydrofolyl-(gamma-L-Glu)(n+1) + ADP + phosphate + H(+)</text>
        <dbReference type="Rhea" id="RHEA:10580"/>
        <dbReference type="Rhea" id="RHEA-COMP:14738"/>
        <dbReference type="Rhea" id="RHEA-COMP:14740"/>
        <dbReference type="ChEBI" id="CHEBI:15378"/>
        <dbReference type="ChEBI" id="CHEBI:29985"/>
        <dbReference type="ChEBI" id="CHEBI:30616"/>
        <dbReference type="ChEBI" id="CHEBI:43474"/>
        <dbReference type="ChEBI" id="CHEBI:141005"/>
        <dbReference type="ChEBI" id="CHEBI:456216"/>
        <dbReference type="EC" id="6.3.2.17"/>
    </reaction>
</comment>
<dbReference type="SUPFAM" id="SSF53244">
    <property type="entry name" value="MurD-like peptide ligases, peptide-binding domain"/>
    <property type="match status" value="1"/>
</dbReference>
<dbReference type="NCBIfam" id="TIGR01499">
    <property type="entry name" value="folC"/>
    <property type="match status" value="1"/>
</dbReference>
<name>A0A2V5GSQ2_ASPV1</name>
<keyword evidence="5 13" id="KW-0436">Ligase</keyword>
<evidence type="ECO:0000313" key="14">
    <source>
        <dbReference type="Proteomes" id="UP000249829"/>
    </source>
</evidence>
<keyword evidence="4" id="KW-0554">One-carbon metabolism</keyword>
<evidence type="ECO:0000256" key="9">
    <source>
        <dbReference type="ARBA" id="ARBA00022842"/>
    </source>
</evidence>
<keyword evidence="14" id="KW-1185">Reference proteome</keyword>
<keyword evidence="9" id="KW-0460">Magnesium</keyword>
<dbReference type="GO" id="GO:0005739">
    <property type="term" value="C:mitochondrion"/>
    <property type="evidence" value="ECO:0007669"/>
    <property type="project" value="TreeGrafter"/>
</dbReference>
<evidence type="ECO:0000256" key="1">
    <source>
        <dbReference type="ARBA" id="ARBA00005150"/>
    </source>
</evidence>
<evidence type="ECO:0000256" key="8">
    <source>
        <dbReference type="ARBA" id="ARBA00022840"/>
    </source>
</evidence>
<dbReference type="GO" id="GO:0005829">
    <property type="term" value="C:cytosol"/>
    <property type="evidence" value="ECO:0007669"/>
    <property type="project" value="TreeGrafter"/>
</dbReference>
<evidence type="ECO:0000256" key="7">
    <source>
        <dbReference type="ARBA" id="ARBA00022741"/>
    </source>
</evidence>
<protein>
    <recommendedName>
        <fullName evidence="3">tetrahydrofolate synthase</fullName>
        <ecNumber evidence="3">6.3.2.17</ecNumber>
    </recommendedName>
    <alternativeName>
        <fullName evidence="11">Folylpoly-gamma-glutamate synthetase</fullName>
    </alternativeName>
    <alternativeName>
        <fullName evidence="10">Tetrahydrofolylpolyglutamate synthase</fullName>
    </alternativeName>
</protein>
<dbReference type="Gene3D" id="3.90.190.20">
    <property type="entry name" value="Mur ligase, C-terminal domain"/>
    <property type="match status" value="1"/>
</dbReference>
<keyword evidence="8" id="KW-0067">ATP-binding</keyword>
<dbReference type="InterPro" id="IPR036615">
    <property type="entry name" value="Mur_ligase_C_dom_sf"/>
</dbReference>
<dbReference type="Gene3D" id="3.40.1190.10">
    <property type="entry name" value="Mur-like, catalytic domain"/>
    <property type="match status" value="1"/>
</dbReference>
<organism evidence="13 14">
    <name type="scientific">Aspergillus violaceofuscus (strain CBS 115571)</name>
    <dbReference type="NCBI Taxonomy" id="1450538"/>
    <lineage>
        <taxon>Eukaryota</taxon>
        <taxon>Fungi</taxon>
        <taxon>Dikarya</taxon>
        <taxon>Ascomycota</taxon>
        <taxon>Pezizomycotina</taxon>
        <taxon>Eurotiomycetes</taxon>
        <taxon>Eurotiomycetidae</taxon>
        <taxon>Eurotiales</taxon>
        <taxon>Aspergillaceae</taxon>
        <taxon>Aspergillus</taxon>
    </lineage>
</organism>
<reference evidence="13 14" key="1">
    <citation type="submission" date="2018-02" db="EMBL/GenBank/DDBJ databases">
        <title>The genomes of Aspergillus section Nigri reveals drivers in fungal speciation.</title>
        <authorList>
            <consortium name="DOE Joint Genome Institute"/>
            <person name="Vesth T.C."/>
            <person name="Nybo J."/>
            <person name="Theobald S."/>
            <person name="Brandl J."/>
            <person name="Frisvad J.C."/>
            <person name="Nielsen K.F."/>
            <person name="Lyhne E.K."/>
            <person name="Kogle M.E."/>
            <person name="Kuo A."/>
            <person name="Riley R."/>
            <person name="Clum A."/>
            <person name="Nolan M."/>
            <person name="Lipzen A."/>
            <person name="Salamov A."/>
            <person name="Henrissat B."/>
            <person name="Wiebenga A."/>
            <person name="De vries R.P."/>
            <person name="Grigoriev I.V."/>
            <person name="Mortensen U.H."/>
            <person name="Andersen M.R."/>
            <person name="Baker S.E."/>
        </authorList>
    </citation>
    <scope>NUCLEOTIDE SEQUENCE [LARGE SCALE GENOMIC DNA]</scope>
    <source>
        <strain evidence="13 14">CBS 115571</strain>
    </source>
</reference>
<dbReference type="GO" id="GO:0004326">
    <property type="term" value="F:tetrahydrofolylpolyglutamate synthase activity"/>
    <property type="evidence" value="ECO:0007669"/>
    <property type="project" value="UniProtKB-EC"/>
</dbReference>
<dbReference type="EC" id="6.3.2.17" evidence="3"/>
<keyword evidence="6" id="KW-0479">Metal-binding</keyword>
<evidence type="ECO:0000256" key="11">
    <source>
        <dbReference type="ARBA" id="ARBA00030876"/>
    </source>
</evidence>
<evidence type="ECO:0000256" key="2">
    <source>
        <dbReference type="ARBA" id="ARBA00008276"/>
    </source>
</evidence>
<comment type="pathway">
    <text evidence="1">Cofactor biosynthesis; tetrahydrofolylpolyglutamate biosynthesis.</text>
</comment>
<dbReference type="InterPro" id="IPR001645">
    <property type="entry name" value="Folylpolyglutamate_synth"/>
</dbReference>
<dbReference type="STRING" id="1450538.A0A2V5GSQ2"/>
<evidence type="ECO:0000256" key="4">
    <source>
        <dbReference type="ARBA" id="ARBA00022563"/>
    </source>
</evidence>
<evidence type="ECO:0000313" key="13">
    <source>
        <dbReference type="EMBL" id="PYI14118.1"/>
    </source>
</evidence>
<dbReference type="PANTHER" id="PTHR11136">
    <property type="entry name" value="FOLYLPOLYGLUTAMATE SYNTHASE-RELATED"/>
    <property type="match status" value="1"/>
</dbReference>
<dbReference type="GO" id="GO:0006730">
    <property type="term" value="P:one-carbon metabolic process"/>
    <property type="evidence" value="ECO:0007669"/>
    <property type="project" value="UniProtKB-KW"/>
</dbReference>
<evidence type="ECO:0000256" key="3">
    <source>
        <dbReference type="ARBA" id="ARBA00013025"/>
    </source>
</evidence>
<comment type="similarity">
    <text evidence="2">Belongs to the folylpolyglutamate synthase family.</text>
</comment>
<dbReference type="UniPathway" id="UPA00850"/>
<dbReference type="PANTHER" id="PTHR11136:SF5">
    <property type="entry name" value="FOLYLPOLYGLUTAMATE SYNTHASE, MITOCHONDRIAL"/>
    <property type="match status" value="1"/>
</dbReference>
<dbReference type="AlphaFoldDB" id="A0A2V5GSQ2"/>
<dbReference type="InterPro" id="IPR036565">
    <property type="entry name" value="Mur-like_cat_sf"/>
</dbReference>
<evidence type="ECO:0000256" key="6">
    <source>
        <dbReference type="ARBA" id="ARBA00022723"/>
    </source>
</evidence>
<dbReference type="EMBL" id="KZ825220">
    <property type="protein sequence ID" value="PYI14118.1"/>
    <property type="molecule type" value="Genomic_DNA"/>
</dbReference>
<dbReference type="GO" id="GO:0005524">
    <property type="term" value="F:ATP binding"/>
    <property type="evidence" value="ECO:0007669"/>
    <property type="project" value="UniProtKB-KW"/>
</dbReference>
<accession>A0A2V5GSQ2</accession>
<gene>
    <name evidence="13" type="ORF">BO99DRAFT_426563</name>
</gene>